<protein>
    <submittedName>
        <fullName evidence="3">Uncharacterized protein LOC103504888</fullName>
    </submittedName>
</protein>
<sequence>MSLLRVGHPVETEVEARSGNERKRKVNETRVGLEEIVSSLDIGSLAEIAIEVRNVTEVRVRKIGIMVRRDHIGQIDLRNTRSRRSTIMIRIPTGRRGNEVDIRCHRRPSRPSRKNTSGHDPAAIAAVENTGDKDLK</sequence>
<evidence type="ECO:0000313" key="3">
    <source>
        <dbReference type="RefSeq" id="XP_026676204.1"/>
    </source>
</evidence>
<evidence type="ECO:0000256" key="1">
    <source>
        <dbReference type="SAM" id="MobiDB-lite"/>
    </source>
</evidence>
<feature type="region of interest" description="Disordered" evidence="1">
    <location>
        <begin position="1"/>
        <end position="23"/>
    </location>
</feature>
<name>A0A3Q0IJ12_DIACI</name>
<dbReference type="KEGG" id="dci:103504888"/>
<gene>
    <name evidence="3" type="primary">LOC103504888</name>
</gene>
<feature type="region of interest" description="Disordered" evidence="1">
    <location>
        <begin position="103"/>
        <end position="136"/>
    </location>
</feature>
<feature type="compositionally biased region" description="Basic and acidic residues" evidence="1">
    <location>
        <begin position="8"/>
        <end position="23"/>
    </location>
</feature>
<accession>A0A3Q0IJ12</accession>
<evidence type="ECO:0000313" key="2">
    <source>
        <dbReference type="Proteomes" id="UP000079169"/>
    </source>
</evidence>
<dbReference type="Proteomes" id="UP000079169">
    <property type="component" value="Unplaced"/>
</dbReference>
<proteinExistence type="predicted"/>
<dbReference type="GeneID" id="103504888"/>
<dbReference type="PaxDb" id="121845-A0A3Q0IJ12"/>
<feature type="compositionally biased region" description="Basic residues" evidence="1">
    <location>
        <begin position="104"/>
        <end position="113"/>
    </location>
</feature>
<dbReference type="AlphaFoldDB" id="A0A3Q0IJ12"/>
<organism evidence="2 3">
    <name type="scientific">Diaphorina citri</name>
    <name type="common">Asian citrus psyllid</name>
    <dbReference type="NCBI Taxonomy" id="121845"/>
    <lineage>
        <taxon>Eukaryota</taxon>
        <taxon>Metazoa</taxon>
        <taxon>Ecdysozoa</taxon>
        <taxon>Arthropoda</taxon>
        <taxon>Hexapoda</taxon>
        <taxon>Insecta</taxon>
        <taxon>Pterygota</taxon>
        <taxon>Neoptera</taxon>
        <taxon>Paraneoptera</taxon>
        <taxon>Hemiptera</taxon>
        <taxon>Sternorrhyncha</taxon>
        <taxon>Psylloidea</taxon>
        <taxon>Psyllidae</taxon>
        <taxon>Diaphorininae</taxon>
        <taxon>Diaphorina</taxon>
    </lineage>
</organism>
<reference evidence="3" key="1">
    <citation type="submission" date="2025-08" db="UniProtKB">
        <authorList>
            <consortium name="RefSeq"/>
        </authorList>
    </citation>
    <scope>IDENTIFICATION</scope>
</reference>
<keyword evidence="2" id="KW-1185">Reference proteome</keyword>
<dbReference type="RefSeq" id="XP_026676204.1">
    <property type="nucleotide sequence ID" value="XM_026820403.1"/>
</dbReference>